<dbReference type="InterPro" id="IPR006616">
    <property type="entry name" value="DM9_repeat"/>
</dbReference>
<dbReference type="EMBL" id="JABBWM010000019">
    <property type="protein sequence ID" value="KAG2110874.1"/>
    <property type="molecule type" value="Genomic_DNA"/>
</dbReference>
<dbReference type="AlphaFoldDB" id="A0A9P7FAI2"/>
<proteinExistence type="predicted"/>
<accession>A0A9P7FAI2</accession>
<organism evidence="2 3">
    <name type="scientific">Suillus discolor</name>
    <dbReference type="NCBI Taxonomy" id="1912936"/>
    <lineage>
        <taxon>Eukaryota</taxon>
        <taxon>Fungi</taxon>
        <taxon>Dikarya</taxon>
        <taxon>Basidiomycota</taxon>
        <taxon>Agaricomycotina</taxon>
        <taxon>Agaricomycetes</taxon>
        <taxon>Agaricomycetidae</taxon>
        <taxon>Boletales</taxon>
        <taxon>Suillineae</taxon>
        <taxon>Suillaceae</taxon>
        <taxon>Suillus</taxon>
    </lineage>
</organism>
<dbReference type="RefSeq" id="XP_041294348.1">
    <property type="nucleotide sequence ID" value="XM_041436858.1"/>
</dbReference>
<dbReference type="OrthoDB" id="2142040at2759"/>
<sequence>MEEDHKTDKGPPPPYPHRPPPSGTRIPLQLNSAFPDLAHTNKPPCYDADGFSPVFIGSAIFQRSVHPCKIAPHLPIPCRVPYGSAEVEHDGRYDLLPFDPVTMEWVPTSHGRIPHNRDPVAGGYEENGQHLYHALGRVNGTWVPGKTGEHLDGCNVAFGGGEHIIRNDYEILCWRSAYLRGEK</sequence>
<evidence type="ECO:0000313" key="3">
    <source>
        <dbReference type="Proteomes" id="UP000823399"/>
    </source>
</evidence>
<dbReference type="PANTHER" id="PTHR31649:SF1">
    <property type="entry name" value="FARNESOIC ACID O-METHYL TRANSFERASE DOMAIN-CONTAINING PROTEIN"/>
    <property type="match status" value="1"/>
</dbReference>
<feature type="compositionally biased region" description="Pro residues" evidence="1">
    <location>
        <begin position="10"/>
        <end position="22"/>
    </location>
</feature>
<dbReference type="SMART" id="SM00696">
    <property type="entry name" value="DM9"/>
    <property type="match status" value="1"/>
</dbReference>
<comment type="caution">
    <text evidence="2">The sequence shown here is derived from an EMBL/GenBank/DDBJ whole genome shotgun (WGS) entry which is preliminary data.</text>
</comment>
<dbReference type="Pfam" id="PF11901">
    <property type="entry name" value="DM9"/>
    <property type="match status" value="1"/>
</dbReference>
<dbReference type="PANTHER" id="PTHR31649">
    <property type="entry name" value="AGAP009604-PA"/>
    <property type="match status" value="1"/>
</dbReference>
<evidence type="ECO:0000256" key="1">
    <source>
        <dbReference type="SAM" id="MobiDB-lite"/>
    </source>
</evidence>
<dbReference type="Proteomes" id="UP000823399">
    <property type="component" value="Unassembled WGS sequence"/>
</dbReference>
<keyword evidence="3" id="KW-1185">Reference proteome</keyword>
<feature type="region of interest" description="Disordered" evidence="1">
    <location>
        <begin position="1"/>
        <end position="26"/>
    </location>
</feature>
<evidence type="ECO:0000313" key="2">
    <source>
        <dbReference type="EMBL" id="KAG2110874.1"/>
    </source>
</evidence>
<reference evidence="2" key="1">
    <citation type="journal article" date="2020" name="New Phytol.">
        <title>Comparative genomics reveals dynamic genome evolution in host specialist ectomycorrhizal fungi.</title>
        <authorList>
            <person name="Lofgren L.A."/>
            <person name="Nguyen N.H."/>
            <person name="Vilgalys R."/>
            <person name="Ruytinx J."/>
            <person name="Liao H.L."/>
            <person name="Branco S."/>
            <person name="Kuo A."/>
            <person name="LaButti K."/>
            <person name="Lipzen A."/>
            <person name="Andreopoulos W."/>
            <person name="Pangilinan J."/>
            <person name="Riley R."/>
            <person name="Hundley H."/>
            <person name="Na H."/>
            <person name="Barry K."/>
            <person name="Grigoriev I.V."/>
            <person name="Stajich J.E."/>
            <person name="Kennedy P.G."/>
        </authorList>
    </citation>
    <scope>NUCLEOTIDE SEQUENCE</scope>
    <source>
        <strain evidence="2">FC423</strain>
    </source>
</reference>
<dbReference type="GeneID" id="64699117"/>
<protein>
    <submittedName>
        <fullName evidence="2">Uncharacterized protein</fullName>
    </submittedName>
</protein>
<name>A0A9P7FAI2_9AGAM</name>
<gene>
    <name evidence="2" type="ORF">F5147DRAFT_687614</name>
</gene>